<dbReference type="OMA" id="GCAYAFT"/>
<name>A0A974BUY1_XENLA</name>
<dbReference type="PROSITE" id="PS50330">
    <property type="entry name" value="UIM"/>
    <property type="match status" value="1"/>
</dbReference>
<keyword evidence="1" id="KW-0143">Chaperone</keyword>
<dbReference type="PANTHER" id="PTHR45168:SF1">
    <property type="entry name" value="DNAJ HOMOLOG SUBFAMILY B MEMBER 2"/>
    <property type="match status" value="1"/>
</dbReference>
<proteinExistence type="predicted"/>
<dbReference type="InterPro" id="IPR001623">
    <property type="entry name" value="DnaJ_domain"/>
</dbReference>
<dbReference type="PROSITE" id="PS00636">
    <property type="entry name" value="DNAJ_1"/>
    <property type="match status" value="1"/>
</dbReference>
<dbReference type="Gene3D" id="1.10.287.110">
    <property type="entry name" value="DnaJ domain"/>
    <property type="match status" value="1"/>
</dbReference>
<dbReference type="Pfam" id="PF00226">
    <property type="entry name" value="DnaJ"/>
    <property type="match status" value="1"/>
</dbReference>
<feature type="domain" description="J" evidence="2">
    <location>
        <begin position="2"/>
        <end position="76"/>
    </location>
</feature>
<evidence type="ECO:0000313" key="4">
    <source>
        <dbReference type="Proteomes" id="UP000694892"/>
    </source>
</evidence>
<dbReference type="SUPFAM" id="SSF46565">
    <property type="entry name" value="Chaperone J-domain"/>
    <property type="match status" value="1"/>
</dbReference>
<reference evidence="4" key="1">
    <citation type="journal article" date="2016" name="Nature">
        <title>Genome evolution in the allotetraploid frog Xenopus laevis.</title>
        <authorList>
            <person name="Session A.M."/>
            <person name="Uno Y."/>
            <person name="Kwon T."/>
            <person name="Chapman J.A."/>
            <person name="Toyoda A."/>
            <person name="Takahashi S."/>
            <person name="Fukui A."/>
            <person name="Hikosaka A."/>
            <person name="Suzuki A."/>
            <person name="Kondo M."/>
            <person name="van Heeringen S.J."/>
            <person name="Quigley I."/>
            <person name="Heinz S."/>
            <person name="Ogino H."/>
            <person name="Ochi H."/>
            <person name="Hellsten U."/>
            <person name="Lyons J.B."/>
            <person name="Simakov O."/>
            <person name="Putnam N."/>
            <person name="Stites J."/>
            <person name="Kuroki Y."/>
            <person name="Tanaka T."/>
            <person name="Michiue T."/>
            <person name="Watanabe M."/>
            <person name="Bogdanovic O."/>
            <person name="Lister R."/>
            <person name="Georgiou G."/>
            <person name="Paranjpe S.S."/>
            <person name="van Kruijsbergen I."/>
            <person name="Shu S."/>
            <person name="Carlson J."/>
            <person name="Kinoshita T."/>
            <person name="Ohta Y."/>
            <person name="Mawaribuchi S."/>
            <person name="Jenkins J."/>
            <person name="Grimwood J."/>
            <person name="Schmutz J."/>
            <person name="Mitros T."/>
            <person name="Mozaffari S.V."/>
            <person name="Suzuki Y."/>
            <person name="Haramoto Y."/>
            <person name="Yamamoto T.S."/>
            <person name="Takagi C."/>
            <person name="Heald R."/>
            <person name="Miller K."/>
            <person name="Haudenschild C."/>
            <person name="Kitzman J."/>
            <person name="Nakayama T."/>
            <person name="Izutsu Y."/>
            <person name="Robert J."/>
            <person name="Fortriede J."/>
            <person name="Burns K."/>
            <person name="Lotay V."/>
            <person name="Karimi K."/>
            <person name="Yasuoka Y."/>
            <person name="Dichmann D.S."/>
            <person name="Flajnik M.F."/>
            <person name="Houston D.W."/>
            <person name="Shendure J."/>
            <person name="DuPasquier L."/>
            <person name="Vize P.D."/>
            <person name="Zorn A.M."/>
            <person name="Ito M."/>
            <person name="Marcotte E.M."/>
            <person name="Wallingford J.B."/>
            <person name="Ito Y."/>
            <person name="Asashima M."/>
            <person name="Ueno N."/>
            <person name="Matsuda Y."/>
            <person name="Veenstra G.J."/>
            <person name="Fujiyama A."/>
            <person name="Harland R.M."/>
            <person name="Taira M."/>
            <person name="Rokhsar D.S."/>
        </authorList>
    </citation>
    <scope>NUCLEOTIDE SEQUENCE [LARGE SCALE GENOMIC DNA]</scope>
    <source>
        <strain evidence="4">J</strain>
    </source>
</reference>
<dbReference type="Pfam" id="PF02809">
    <property type="entry name" value="UIM"/>
    <property type="match status" value="2"/>
</dbReference>
<dbReference type="PANTHER" id="PTHR45168">
    <property type="entry name" value="DNAJ HOMOLOG SUBFAMILY B MEMBER 2"/>
    <property type="match status" value="1"/>
</dbReference>
<dbReference type="GO" id="GO:0030544">
    <property type="term" value="F:Hsp70 protein binding"/>
    <property type="evidence" value="ECO:0007669"/>
    <property type="project" value="InterPro"/>
</dbReference>
<dbReference type="EMBL" id="CM004483">
    <property type="protein sequence ID" value="OCT60990.1"/>
    <property type="molecule type" value="Genomic_DNA"/>
</dbReference>
<protein>
    <recommendedName>
        <fullName evidence="2">J domain-containing protein</fullName>
    </recommendedName>
</protein>
<evidence type="ECO:0000313" key="3">
    <source>
        <dbReference type="EMBL" id="OCT60990.1"/>
    </source>
</evidence>
<dbReference type="SMART" id="SM00726">
    <property type="entry name" value="UIM"/>
    <property type="match status" value="2"/>
</dbReference>
<dbReference type="Gene3D" id="6.10.140.100">
    <property type="match status" value="1"/>
</dbReference>
<dbReference type="GO" id="GO:0051082">
    <property type="term" value="F:unfolded protein binding"/>
    <property type="evidence" value="ECO:0007669"/>
    <property type="project" value="InterPro"/>
</dbReference>
<dbReference type="SMART" id="SM00271">
    <property type="entry name" value="DnaJ"/>
    <property type="match status" value="1"/>
</dbReference>
<dbReference type="Proteomes" id="UP000694892">
    <property type="component" value="Chromosome 9_10S"/>
</dbReference>
<dbReference type="AlphaFoldDB" id="A0A974BUY1"/>
<dbReference type="PRINTS" id="PR00625">
    <property type="entry name" value="JDOMAIN"/>
</dbReference>
<evidence type="ECO:0000259" key="2">
    <source>
        <dbReference type="PROSITE" id="PS50076"/>
    </source>
</evidence>
<dbReference type="PROSITE" id="PS50076">
    <property type="entry name" value="DNAJ_2"/>
    <property type="match status" value="1"/>
</dbReference>
<sequence>MGYFYNFGLLDRSCRLQQISSKFYIPNLGYRKLALRWHPDKNPDNKEHAEKKFKDIAEAYEVLSDREKRDAYDNHMTSGFSDAGSFRTTRVQRPFDFGFQFHRPEDVFREFFGGRDPFSDMLGDDFFMFSNQPLGATHRANSVPMFPSTFPFGSEFSFHSGGLGGSGNFSSMSTSTKFVNGKRMTTKKIMENGVERVEVEEDGKLKSVWINGVEDDLALAIELSKRDPASLPRASTRTYGTSYNVHRHSSPDTPVVLDSDDEDEELQLAMAYSLSEFEQSRQYPEGVQSRKRLRKETGFKEQAKGQCGYMPNCEQKNHLQAGDHQGKQVSGMQAGHQRELGAERRTVGLSLGIKTTPNLAKADAVSPDELHLDLSPPGGTRLLHLNVCALDLGQNTISCIGGLSRANLLPI</sequence>
<dbReference type="CDD" id="cd06257">
    <property type="entry name" value="DnaJ"/>
    <property type="match status" value="1"/>
</dbReference>
<dbReference type="InterPro" id="IPR018253">
    <property type="entry name" value="DnaJ_domain_CS"/>
</dbReference>
<gene>
    <name evidence="3" type="ORF">XELAEV_18047016mg</name>
</gene>
<accession>A0A974BUY1</accession>
<dbReference type="InterPro" id="IPR043183">
    <property type="entry name" value="DNJB2/6-like"/>
</dbReference>
<evidence type="ECO:0000256" key="1">
    <source>
        <dbReference type="ARBA" id="ARBA00023186"/>
    </source>
</evidence>
<organism evidence="3 4">
    <name type="scientific">Xenopus laevis</name>
    <name type="common">African clawed frog</name>
    <dbReference type="NCBI Taxonomy" id="8355"/>
    <lineage>
        <taxon>Eukaryota</taxon>
        <taxon>Metazoa</taxon>
        <taxon>Chordata</taxon>
        <taxon>Craniata</taxon>
        <taxon>Vertebrata</taxon>
        <taxon>Euteleostomi</taxon>
        <taxon>Amphibia</taxon>
        <taxon>Batrachia</taxon>
        <taxon>Anura</taxon>
        <taxon>Pipoidea</taxon>
        <taxon>Pipidae</taxon>
        <taxon>Xenopodinae</taxon>
        <taxon>Xenopus</taxon>
        <taxon>Xenopus</taxon>
    </lineage>
</organism>
<dbReference type="InterPro" id="IPR003903">
    <property type="entry name" value="UIM_dom"/>
</dbReference>
<dbReference type="InterPro" id="IPR036869">
    <property type="entry name" value="J_dom_sf"/>
</dbReference>